<organism evidence="4 5">
    <name type="scientific">Mesorhabditis spiculigera</name>
    <dbReference type="NCBI Taxonomy" id="96644"/>
    <lineage>
        <taxon>Eukaryota</taxon>
        <taxon>Metazoa</taxon>
        <taxon>Ecdysozoa</taxon>
        <taxon>Nematoda</taxon>
        <taxon>Chromadorea</taxon>
        <taxon>Rhabditida</taxon>
        <taxon>Rhabditina</taxon>
        <taxon>Rhabditomorpha</taxon>
        <taxon>Rhabditoidea</taxon>
        <taxon>Rhabditidae</taxon>
        <taxon>Mesorhabditinae</taxon>
        <taxon>Mesorhabditis</taxon>
    </lineage>
</organism>
<accession>A0AA36D400</accession>
<dbReference type="Proteomes" id="UP001177023">
    <property type="component" value="Unassembled WGS sequence"/>
</dbReference>
<feature type="chain" id="PRO_5041470478" description="MOSC domain-containing protein" evidence="2">
    <location>
        <begin position="25"/>
        <end position="403"/>
    </location>
</feature>
<dbReference type="Pfam" id="PF03473">
    <property type="entry name" value="MOSC"/>
    <property type="match status" value="1"/>
</dbReference>
<keyword evidence="2" id="KW-0732">Signal</keyword>
<dbReference type="PROSITE" id="PS51340">
    <property type="entry name" value="MOSC"/>
    <property type="match status" value="1"/>
</dbReference>
<dbReference type="SUPFAM" id="SSF50800">
    <property type="entry name" value="PK beta-barrel domain-like"/>
    <property type="match status" value="1"/>
</dbReference>
<evidence type="ECO:0000313" key="4">
    <source>
        <dbReference type="EMBL" id="CAJ0580301.1"/>
    </source>
</evidence>
<evidence type="ECO:0000256" key="1">
    <source>
        <dbReference type="SAM" id="MobiDB-lite"/>
    </source>
</evidence>
<keyword evidence="5" id="KW-1185">Reference proteome</keyword>
<dbReference type="InterPro" id="IPR011037">
    <property type="entry name" value="Pyrv_Knase-like_insert_dom_sf"/>
</dbReference>
<feature type="non-terminal residue" evidence="4">
    <location>
        <position position="403"/>
    </location>
</feature>
<reference evidence="4" key="1">
    <citation type="submission" date="2023-06" db="EMBL/GenBank/DDBJ databases">
        <authorList>
            <person name="Delattre M."/>
        </authorList>
    </citation>
    <scope>NUCLEOTIDE SEQUENCE</scope>
    <source>
        <strain evidence="4">AF72</strain>
    </source>
</reference>
<dbReference type="GO" id="GO:0030151">
    <property type="term" value="F:molybdenum ion binding"/>
    <property type="evidence" value="ECO:0007669"/>
    <property type="project" value="InterPro"/>
</dbReference>
<sequence length="403" mass="44727">MPSFLGYFWSTPLHLLILYAVSEACMRMGAPVTTTTSRATTPRTTTPLTTTSTTATEATTTATTTTMTTAPGISCTSCAETLAIIPGDLEDAKQGIGVFAYNKHADGCKTASLTCTGDGFTGSFFLDFVEQRMNPKNDLAILSAFVGGSILGYKILKLILYRHRKSTEEWIPIGRIKELYLFPVKSGKAVSVFSMKCDFLCVSLESIRGRAKIVQATLFNNQRQDGYDCGDEAAEFFTKVVEEHDNWWNNNVVPKREDDFPFSDATPYMITTQASLDDLNERLEKQVTNVRFRPNIVVEGCPAWDEDKWDRLRFGARPDSDAAEMECYRSCDRCSMTKIDPEIGQKAAEEPFKTLQSFRLPTDNMAKSIGKAPIFGVHTGMNRSGFLHVGQVVWAVYKPNGAF</sequence>
<dbReference type="PANTHER" id="PTHR36930:SF1">
    <property type="entry name" value="MOSC DOMAIN-CONTAINING PROTEIN"/>
    <property type="match status" value="1"/>
</dbReference>
<feature type="signal peptide" evidence="2">
    <location>
        <begin position="1"/>
        <end position="24"/>
    </location>
</feature>
<proteinExistence type="predicted"/>
<dbReference type="GO" id="GO:0030170">
    <property type="term" value="F:pyridoxal phosphate binding"/>
    <property type="evidence" value="ECO:0007669"/>
    <property type="project" value="InterPro"/>
</dbReference>
<comment type="caution">
    <text evidence="4">The sequence shown here is derived from an EMBL/GenBank/DDBJ whole genome shotgun (WGS) entry which is preliminary data.</text>
</comment>
<dbReference type="GO" id="GO:0003824">
    <property type="term" value="F:catalytic activity"/>
    <property type="evidence" value="ECO:0007669"/>
    <property type="project" value="InterPro"/>
</dbReference>
<gene>
    <name evidence="4" type="ORF">MSPICULIGERA_LOCUS18499</name>
</gene>
<evidence type="ECO:0000313" key="5">
    <source>
        <dbReference type="Proteomes" id="UP001177023"/>
    </source>
</evidence>
<dbReference type="PANTHER" id="PTHR36930">
    <property type="entry name" value="METAL-SULFUR CLUSTER BIOSYNTHESIS PROTEINS YUAD-RELATED"/>
    <property type="match status" value="1"/>
</dbReference>
<feature type="domain" description="MOSC" evidence="3">
    <location>
        <begin position="238"/>
        <end position="396"/>
    </location>
</feature>
<dbReference type="InterPro" id="IPR052716">
    <property type="entry name" value="MOSC_domain"/>
</dbReference>
<dbReference type="AlphaFoldDB" id="A0AA36D400"/>
<feature type="region of interest" description="Disordered" evidence="1">
    <location>
        <begin position="33"/>
        <end position="54"/>
    </location>
</feature>
<evidence type="ECO:0000256" key="2">
    <source>
        <dbReference type="SAM" id="SignalP"/>
    </source>
</evidence>
<protein>
    <recommendedName>
        <fullName evidence="3">MOSC domain-containing protein</fullName>
    </recommendedName>
</protein>
<name>A0AA36D400_9BILA</name>
<dbReference type="EMBL" id="CATQJA010002659">
    <property type="protein sequence ID" value="CAJ0580301.1"/>
    <property type="molecule type" value="Genomic_DNA"/>
</dbReference>
<dbReference type="InterPro" id="IPR005302">
    <property type="entry name" value="MoCF_Sase_C"/>
</dbReference>
<evidence type="ECO:0000259" key="3">
    <source>
        <dbReference type="PROSITE" id="PS51340"/>
    </source>
</evidence>